<evidence type="ECO:0000256" key="2">
    <source>
        <dbReference type="ARBA" id="ARBA00022737"/>
    </source>
</evidence>
<evidence type="ECO:0000256" key="1">
    <source>
        <dbReference type="ARBA" id="ARBA00022574"/>
    </source>
</evidence>
<evidence type="ECO:0000256" key="3">
    <source>
        <dbReference type="SAM" id="Phobius"/>
    </source>
</evidence>
<dbReference type="InterPro" id="IPR051350">
    <property type="entry name" value="WD_repeat-ST_regulator"/>
</dbReference>
<reference evidence="4" key="1">
    <citation type="submission" date="2020-11" db="EMBL/GenBank/DDBJ databases">
        <authorList>
            <consortium name="DOE Joint Genome Institute"/>
            <person name="Ahrendt S."/>
            <person name="Riley R."/>
            <person name="Andreopoulos W."/>
            <person name="Labutti K."/>
            <person name="Pangilinan J."/>
            <person name="Ruiz-Duenas F.J."/>
            <person name="Barrasa J.M."/>
            <person name="Sanchez-Garcia M."/>
            <person name="Camarero S."/>
            <person name="Miyauchi S."/>
            <person name="Serrano A."/>
            <person name="Linde D."/>
            <person name="Babiker R."/>
            <person name="Drula E."/>
            <person name="Ayuso-Fernandez I."/>
            <person name="Pacheco R."/>
            <person name="Padilla G."/>
            <person name="Ferreira P."/>
            <person name="Barriuso J."/>
            <person name="Kellner H."/>
            <person name="Castanera R."/>
            <person name="Alfaro M."/>
            <person name="Ramirez L."/>
            <person name="Pisabarro A.G."/>
            <person name="Kuo A."/>
            <person name="Tritt A."/>
            <person name="Lipzen A."/>
            <person name="He G."/>
            <person name="Yan M."/>
            <person name="Ng V."/>
            <person name="Cullen D."/>
            <person name="Martin F."/>
            <person name="Rosso M.-N."/>
            <person name="Henrissat B."/>
            <person name="Hibbett D."/>
            <person name="Martinez A.T."/>
            <person name="Grigoriev I.V."/>
        </authorList>
    </citation>
    <scope>NUCLEOTIDE SEQUENCE</scope>
    <source>
        <strain evidence="4">CBS 247.69</strain>
    </source>
</reference>
<keyword evidence="1" id="KW-0853">WD repeat</keyword>
<dbReference type="InterPro" id="IPR015943">
    <property type="entry name" value="WD40/YVTN_repeat-like_dom_sf"/>
</dbReference>
<accession>A0A9P5Y1W0</accession>
<proteinExistence type="predicted"/>
<feature type="transmembrane region" description="Helical" evidence="3">
    <location>
        <begin position="272"/>
        <end position="298"/>
    </location>
</feature>
<dbReference type="AlphaFoldDB" id="A0A9P5Y1W0"/>
<gene>
    <name evidence="4" type="ORF">BDZ94DRAFT_1324469</name>
</gene>
<feature type="transmembrane region" description="Helical" evidence="3">
    <location>
        <begin position="310"/>
        <end position="336"/>
    </location>
</feature>
<organism evidence="4 5">
    <name type="scientific">Collybia nuda</name>
    <dbReference type="NCBI Taxonomy" id="64659"/>
    <lineage>
        <taxon>Eukaryota</taxon>
        <taxon>Fungi</taxon>
        <taxon>Dikarya</taxon>
        <taxon>Basidiomycota</taxon>
        <taxon>Agaricomycotina</taxon>
        <taxon>Agaricomycetes</taxon>
        <taxon>Agaricomycetidae</taxon>
        <taxon>Agaricales</taxon>
        <taxon>Tricholomatineae</taxon>
        <taxon>Clitocybaceae</taxon>
        <taxon>Collybia</taxon>
    </lineage>
</organism>
<dbReference type="SMART" id="SM00320">
    <property type="entry name" value="WD40"/>
    <property type="match status" value="2"/>
</dbReference>
<dbReference type="InterPro" id="IPR001680">
    <property type="entry name" value="WD40_rpt"/>
</dbReference>
<evidence type="ECO:0000313" key="5">
    <source>
        <dbReference type="Proteomes" id="UP000807353"/>
    </source>
</evidence>
<name>A0A9P5Y1W0_9AGAR</name>
<protein>
    <submittedName>
        <fullName evidence="4">WD40-repeat-containing domain protein</fullName>
    </submittedName>
</protein>
<dbReference type="Proteomes" id="UP000807353">
    <property type="component" value="Unassembled WGS sequence"/>
</dbReference>
<dbReference type="SUPFAM" id="SSF50978">
    <property type="entry name" value="WD40 repeat-like"/>
    <property type="match status" value="1"/>
</dbReference>
<dbReference type="EMBL" id="MU150309">
    <property type="protein sequence ID" value="KAF9459851.1"/>
    <property type="molecule type" value="Genomic_DNA"/>
</dbReference>
<keyword evidence="3" id="KW-0472">Membrane</keyword>
<dbReference type="PANTHER" id="PTHR22838">
    <property type="entry name" value="WD REPEAT PROTEIN 26-RELATED"/>
    <property type="match status" value="1"/>
</dbReference>
<comment type="caution">
    <text evidence="4">The sequence shown here is derived from an EMBL/GenBank/DDBJ whole genome shotgun (WGS) entry which is preliminary data.</text>
</comment>
<keyword evidence="3" id="KW-1133">Transmembrane helix</keyword>
<dbReference type="Gene3D" id="2.130.10.10">
    <property type="entry name" value="YVTN repeat-like/Quinoprotein amine dehydrogenase"/>
    <property type="match status" value="1"/>
</dbReference>
<sequence length="895" mass="100499">MSLALPPSRVERPQLRTQPLGQRSDLSPGYIQLADANAFSDFNKQVGRLEFSLLAFGKAIKQLAGSTSTIASVKSVSGNLDDLCHAVRENASHLCPGKIHRRFHQSSKMKRAEPQKIPDPSQIVTLEESDLSTIILEMRELGHAVVELLNNITSLAQFEDREIQTAFNNLGDDLQYWARCLENYDGRFEDMSVRRYVNDLTVEFCEHIDTMLDSLSYFTETAIPMLAISQHHDPANIQNLTTVATFFSAVTATTLQFSYSQSDVQSSVVNGFWFSSLVFSVASTVNLLLGALLMRVLYRTPVRVPRPIYLWLYGSPLVFLVTAVACFSIGLVAFVYSSNQRRPVSVITTAFSAFSYLGIAVVLAWFAYAHTIFTYNEAQRSRTVSNSVTINSSTQDAAQRRSFRNSIGSPGSVFKWRNSLASHDPEAMASSNENQEDEPQDVDQRRLALMAMFSWATAVPFADQRSQPRHPTLMAYEPFRSYVALSNDHINNSVSPSERVRIWSNNTSQPPEKTGIRDISFSPDGMLLAVCGEETAPSIWSVDPSILYKGPKLHCWLRHTGGPVDQVAWSHNGHFLITKMRHVIAIWRRDGALVATIQRRNRIKSVIWMPNEDAFLSLEGSVVSKLGISENGEALHTFAFGRMFLRSMTVCMVAGRAYLVVSAIEPPMSDDLRPSKEKLHHRCIIVYDMGDKEIVTQIPIFHDIKRLISTEDGRHVLVNFKDETSPQLYELRVTGEQDKISASLILVEVYASRKTRLTCFGGNDNEFVLCTDQDGDVSIFERDGGSLQHHASQDWKVEDQRCLHWNRASQDILMFAAGSAEEGVRFWIANPRKRLENVDTGDANEGVVEARLRTNAPRPLSAMFESYARTYLPFFETPQEVLQGKEGLSIPEVEH</sequence>
<keyword evidence="3" id="KW-0812">Transmembrane</keyword>
<keyword evidence="2" id="KW-0677">Repeat</keyword>
<evidence type="ECO:0000313" key="4">
    <source>
        <dbReference type="EMBL" id="KAF9459851.1"/>
    </source>
</evidence>
<dbReference type="InterPro" id="IPR036322">
    <property type="entry name" value="WD40_repeat_dom_sf"/>
</dbReference>
<keyword evidence="5" id="KW-1185">Reference proteome</keyword>
<dbReference type="PANTHER" id="PTHR22838:SF0">
    <property type="entry name" value="WD REPEAT-CONTAINING PROTEIN 26"/>
    <property type="match status" value="1"/>
</dbReference>